<dbReference type="EnsemblPlants" id="OB02G35720.1">
    <property type="protein sequence ID" value="OB02G35720.1"/>
    <property type="gene ID" value="OB02G35720"/>
</dbReference>
<evidence type="ECO:0000313" key="3">
    <source>
        <dbReference type="Proteomes" id="UP000006038"/>
    </source>
</evidence>
<organism evidence="2">
    <name type="scientific">Oryza brachyantha</name>
    <name type="common">malo sina</name>
    <dbReference type="NCBI Taxonomy" id="4533"/>
    <lineage>
        <taxon>Eukaryota</taxon>
        <taxon>Viridiplantae</taxon>
        <taxon>Streptophyta</taxon>
        <taxon>Embryophyta</taxon>
        <taxon>Tracheophyta</taxon>
        <taxon>Spermatophyta</taxon>
        <taxon>Magnoliopsida</taxon>
        <taxon>Liliopsida</taxon>
        <taxon>Poales</taxon>
        <taxon>Poaceae</taxon>
        <taxon>BOP clade</taxon>
        <taxon>Oryzoideae</taxon>
        <taxon>Oryzeae</taxon>
        <taxon>Oryzinae</taxon>
        <taxon>Oryza</taxon>
    </lineage>
</organism>
<feature type="compositionally biased region" description="Pro residues" evidence="1">
    <location>
        <begin position="49"/>
        <end position="58"/>
    </location>
</feature>
<dbReference type="Gramene" id="OB02G35720.1">
    <property type="protein sequence ID" value="OB02G35720.1"/>
    <property type="gene ID" value="OB02G35720"/>
</dbReference>
<accession>J3LG05</accession>
<dbReference type="AlphaFoldDB" id="J3LG05"/>
<dbReference type="Proteomes" id="UP000006038">
    <property type="component" value="Unassembled WGS sequence"/>
</dbReference>
<name>J3LG05_ORYBR</name>
<proteinExistence type="predicted"/>
<keyword evidence="3" id="KW-1185">Reference proteome</keyword>
<evidence type="ECO:0000256" key="1">
    <source>
        <dbReference type="SAM" id="MobiDB-lite"/>
    </source>
</evidence>
<dbReference type="HOGENOM" id="CLU_1356519_0_0_1"/>
<sequence>MAKGTEFKCKIARNQGIESCYRFGDSKTEGGGGYLELPAPMLRLRSPAPTSPPPPPPSSDARRFLQKSLQISTKRWFSAFGWSSSMLTPRELAAALHTLLVTKNGACKRSTRGGANAEHGDPVDPPKIPTNKLLPVLKNRSTGKHGLLQLLVKTTRVPHPNTIEVSMELEWFLAGVVSKDDRRRMTATPVPLCENGRSNSLI</sequence>
<protein>
    <submittedName>
        <fullName evidence="2">Uncharacterized protein</fullName>
    </submittedName>
</protein>
<feature type="region of interest" description="Disordered" evidence="1">
    <location>
        <begin position="43"/>
        <end position="62"/>
    </location>
</feature>
<feature type="region of interest" description="Disordered" evidence="1">
    <location>
        <begin position="110"/>
        <end position="129"/>
    </location>
</feature>
<reference evidence="2" key="1">
    <citation type="submission" date="2013-04" db="UniProtKB">
        <authorList>
            <consortium name="EnsemblPlants"/>
        </authorList>
    </citation>
    <scope>IDENTIFICATION</scope>
</reference>
<evidence type="ECO:0000313" key="2">
    <source>
        <dbReference type="EnsemblPlants" id="OB02G35720.1"/>
    </source>
</evidence>